<dbReference type="EMBL" id="CM003605">
    <property type="protein sequence ID" value="KYP69338.1"/>
    <property type="molecule type" value="Genomic_DNA"/>
</dbReference>
<keyword evidence="2" id="KW-1185">Reference proteome</keyword>
<proteinExistence type="predicted"/>
<feature type="non-terminal residue" evidence="1">
    <location>
        <position position="1"/>
    </location>
</feature>
<evidence type="ECO:0000313" key="2">
    <source>
        <dbReference type="Proteomes" id="UP000075243"/>
    </source>
</evidence>
<name>A0A151TQL3_CAJCA</name>
<reference evidence="1 2" key="1">
    <citation type="journal article" date="2012" name="Nat. Biotechnol.">
        <title>Draft genome sequence of pigeonpea (Cajanus cajan), an orphan legume crop of resource-poor farmers.</title>
        <authorList>
            <person name="Varshney R.K."/>
            <person name="Chen W."/>
            <person name="Li Y."/>
            <person name="Bharti A.K."/>
            <person name="Saxena R.K."/>
            <person name="Schlueter J.A."/>
            <person name="Donoghue M.T."/>
            <person name="Azam S."/>
            <person name="Fan G."/>
            <person name="Whaley A.M."/>
            <person name="Farmer A.D."/>
            <person name="Sheridan J."/>
            <person name="Iwata A."/>
            <person name="Tuteja R."/>
            <person name="Penmetsa R.V."/>
            <person name="Wu W."/>
            <person name="Upadhyaya H.D."/>
            <person name="Yang S.P."/>
            <person name="Shah T."/>
            <person name="Saxena K.B."/>
            <person name="Michael T."/>
            <person name="McCombie W.R."/>
            <person name="Yang B."/>
            <person name="Zhang G."/>
            <person name="Yang H."/>
            <person name="Wang J."/>
            <person name="Spillane C."/>
            <person name="Cook D.R."/>
            <person name="May G.D."/>
            <person name="Xu X."/>
            <person name="Jackson S.A."/>
        </authorList>
    </citation>
    <scope>NUCLEOTIDE SEQUENCE [LARGE SCALE GENOMIC DNA]</scope>
    <source>
        <strain evidence="2">cv. Asha</strain>
    </source>
</reference>
<gene>
    <name evidence="1" type="ORF">KK1_008526</name>
</gene>
<dbReference type="OMA" id="IHETHLV"/>
<dbReference type="Proteomes" id="UP000075243">
    <property type="component" value="Chromosome 3"/>
</dbReference>
<dbReference type="Gramene" id="C.cajan_08281.t">
    <property type="protein sequence ID" value="C.cajan_08281.t.cds1"/>
    <property type="gene ID" value="C.cajan_08281"/>
</dbReference>
<accession>A0A151TQL3</accession>
<evidence type="ECO:0000313" key="1">
    <source>
        <dbReference type="EMBL" id="KYP69338.1"/>
    </source>
</evidence>
<dbReference type="AlphaFoldDB" id="A0A151TQL3"/>
<sequence>LFLAKEVSDLDGLVVVGDASVDGKVSVDEPHLVAVALGDASDEILDVAEGGADGGGGFPGAEPGVDLKLPLSVLVGDEIEIEVQMLEVSNELSAGTLDLDDLGVNLDADAVGDVHGFGGENGLHCCDSTLQP</sequence>
<protein>
    <submittedName>
        <fullName evidence="1">Uncharacterized protein</fullName>
    </submittedName>
</protein>
<organism evidence="1 2">
    <name type="scientific">Cajanus cajan</name>
    <name type="common">Pigeon pea</name>
    <name type="synonym">Cajanus indicus</name>
    <dbReference type="NCBI Taxonomy" id="3821"/>
    <lineage>
        <taxon>Eukaryota</taxon>
        <taxon>Viridiplantae</taxon>
        <taxon>Streptophyta</taxon>
        <taxon>Embryophyta</taxon>
        <taxon>Tracheophyta</taxon>
        <taxon>Spermatophyta</taxon>
        <taxon>Magnoliopsida</taxon>
        <taxon>eudicotyledons</taxon>
        <taxon>Gunneridae</taxon>
        <taxon>Pentapetalae</taxon>
        <taxon>rosids</taxon>
        <taxon>fabids</taxon>
        <taxon>Fabales</taxon>
        <taxon>Fabaceae</taxon>
        <taxon>Papilionoideae</taxon>
        <taxon>50 kb inversion clade</taxon>
        <taxon>NPAAA clade</taxon>
        <taxon>indigoferoid/millettioid clade</taxon>
        <taxon>Phaseoleae</taxon>
        <taxon>Cajanus</taxon>
    </lineage>
</organism>